<feature type="compositionally biased region" description="Basic and acidic residues" evidence="4">
    <location>
        <begin position="91"/>
        <end position="120"/>
    </location>
</feature>
<comment type="function">
    <text evidence="2">Non-catalytic subunit of AMP-activated protein kinase (AMPK), an energy sensor protein kinase that plays a key role in regulating cellular energy metabolism. In response to reduction of intracellular ATP levels, AMPK activates energy-producing pathways and inhibits energy-consuming processes: inhibits protein, carbohydrate and lipid biosynthesis, as well as cell growth and proliferation. AMPK acts via direct phosphorylation of metabolic enzymes, and by longer-term effects via phosphorylation of transcription regulators. Also acts as a regulator of cellular polarity by remodeling the actin cytoskeleton; probably by indirectly activating myosin. Beta non-catalytic subunit acts as a scaffold on which the AMPK complex assembles, via its C-terminus that bridges alpha (PRKAA1 or PRKAA2) and gamma subunits (PRKAG1, PRKAG2 or PRKAG3).</text>
</comment>
<dbReference type="InterPro" id="IPR013783">
    <property type="entry name" value="Ig-like_fold"/>
</dbReference>
<sequence length="400" mass="43439">MGNKLSGPKKDKDDKKKSSKKKNSKTGSDEEQANGEIESKPEEVKTEEGTAEVKADGTRTEGDGEAKVAGAPEEKAVDDIPSADGVPVTDNKVEAVVEKPVETEKKEETPAAPKVEETKPEPPAPLEETKPEPPAAKPESESLPEPVAEPEPTPVPESVKEPTPEPVVEATPEPVQDPEPVPEPESEPAPPAPVEPEPVKEPTPEPESVECTTPAETESEPAPPAPVEPEVPSEPEPVAAPEVEDNMQDAPPPPPEPLEQNGTDQNGTEQNGTHEPESPSNGEHITNGAPDVNGHMNGDHKVSTEFQWPLEGENVQVSGTFSDWKEKFTLEKQENGFKTTIDLPTGQHFYKYLVDDQWVVNKDQPIHCGEDGTENNHYFCSHYWIEIALCKILQMKPMIL</sequence>
<dbReference type="GO" id="GO:0005737">
    <property type="term" value="C:cytoplasm"/>
    <property type="evidence" value="ECO:0007669"/>
    <property type="project" value="TreeGrafter"/>
</dbReference>
<dbReference type="InterPro" id="IPR050827">
    <property type="entry name" value="CRP1_MDG1_kinase"/>
</dbReference>
<dbReference type="STRING" id="225164.V4AYG7"/>
<feature type="compositionally biased region" description="Basic and acidic residues" evidence="4">
    <location>
        <begin position="37"/>
        <end position="78"/>
    </location>
</feature>
<dbReference type="GO" id="GO:0031588">
    <property type="term" value="C:nucleotide-activated protein kinase complex"/>
    <property type="evidence" value="ECO:0007669"/>
    <property type="project" value="TreeGrafter"/>
</dbReference>
<feature type="compositionally biased region" description="Pro residues" evidence="4">
    <location>
        <begin position="221"/>
        <end position="235"/>
    </location>
</feature>
<reference evidence="6 7" key="1">
    <citation type="journal article" date="2013" name="Nature">
        <title>Insights into bilaterian evolution from three spiralian genomes.</title>
        <authorList>
            <person name="Simakov O."/>
            <person name="Marletaz F."/>
            <person name="Cho S.J."/>
            <person name="Edsinger-Gonzales E."/>
            <person name="Havlak P."/>
            <person name="Hellsten U."/>
            <person name="Kuo D.H."/>
            <person name="Larsson T."/>
            <person name="Lv J."/>
            <person name="Arendt D."/>
            <person name="Savage R."/>
            <person name="Osoegawa K."/>
            <person name="de Jong P."/>
            <person name="Grimwood J."/>
            <person name="Chapman J.A."/>
            <person name="Shapiro H."/>
            <person name="Aerts A."/>
            <person name="Otillar R.P."/>
            <person name="Terry A.Y."/>
            <person name="Boore J.L."/>
            <person name="Grigoriev I.V."/>
            <person name="Lindberg D.R."/>
            <person name="Seaver E.C."/>
            <person name="Weisblat D.A."/>
            <person name="Putnam N.H."/>
            <person name="Rokhsar D.S."/>
        </authorList>
    </citation>
    <scope>NUCLEOTIDE SEQUENCE [LARGE SCALE GENOMIC DNA]</scope>
</reference>
<evidence type="ECO:0000313" key="7">
    <source>
        <dbReference type="Proteomes" id="UP000030746"/>
    </source>
</evidence>
<dbReference type="GO" id="GO:0007165">
    <property type="term" value="P:signal transduction"/>
    <property type="evidence" value="ECO:0007669"/>
    <property type="project" value="TreeGrafter"/>
</dbReference>
<feature type="compositionally biased region" description="Pro residues" evidence="4">
    <location>
        <begin position="187"/>
        <end position="196"/>
    </location>
</feature>
<feature type="domain" description="AMP-activated protein kinase glycogen-binding" evidence="5">
    <location>
        <begin position="302"/>
        <end position="377"/>
    </location>
</feature>
<dbReference type="Gene3D" id="2.60.40.10">
    <property type="entry name" value="Immunoglobulins"/>
    <property type="match status" value="1"/>
</dbReference>
<evidence type="ECO:0000256" key="3">
    <source>
        <dbReference type="ARBA" id="ARBA00040010"/>
    </source>
</evidence>
<dbReference type="EMBL" id="KB200846">
    <property type="protein sequence ID" value="ESP00126.1"/>
    <property type="molecule type" value="Genomic_DNA"/>
</dbReference>
<evidence type="ECO:0000256" key="2">
    <source>
        <dbReference type="ARBA" id="ARBA00025180"/>
    </source>
</evidence>
<feature type="compositionally biased region" description="Polar residues" evidence="4">
    <location>
        <begin position="260"/>
        <end position="271"/>
    </location>
</feature>
<dbReference type="Pfam" id="PF16561">
    <property type="entry name" value="AMPK1_CBM"/>
    <property type="match status" value="1"/>
</dbReference>
<evidence type="ECO:0000313" key="6">
    <source>
        <dbReference type="EMBL" id="ESP00126.1"/>
    </source>
</evidence>
<dbReference type="PANTHER" id="PTHR10343:SF84">
    <property type="entry name" value="5'-AMP-ACTIVATED PROTEIN KINASE SUBUNIT BETA-1"/>
    <property type="match status" value="1"/>
</dbReference>
<dbReference type="GO" id="GO:0019901">
    <property type="term" value="F:protein kinase binding"/>
    <property type="evidence" value="ECO:0007669"/>
    <property type="project" value="TreeGrafter"/>
</dbReference>
<dbReference type="SUPFAM" id="SSF81296">
    <property type="entry name" value="E set domains"/>
    <property type="match status" value="1"/>
</dbReference>
<organism evidence="6 7">
    <name type="scientific">Lottia gigantea</name>
    <name type="common">Giant owl limpet</name>
    <dbReference type="NCBI Taxonomy" id="225164"/>
    <lineage>
        <taxon>Eukaryota</taxon>
        <taxon>Metazoa</taxon>
        <taxon>Spiralia</taxon>
        <taxon>Lophotrochozoa</taxon>
        <taxon>Mollusca</taxon>
        <taxon>Gastropoda</taxon>
        <taxon>Patellogastropoda</taxon>
        <taxon>Lottioidea</taxon>
        <taxon>Lottiidae</taxon>
        <taxon>Lottia</taxon>
    </lineage>
</organism>
<dbReference type="HOGENOM" id="CLU_689442_0_0_1"/>
<gene>
    <name evidence="6" type="ORF">LOTGIDRAFT_238680</name>
</gene>
<protein>
    <recommendedName>
        <fullName evidence="3">5'-AMP-activated protein kinase subunit beta-1</fullName>
    </recommendedName>
</protein>
<dbReference type="AlphaFoldDB" id="V4AYG7"/>
<dbReference type="CDD" id="cd02859">
    <property type="entry name" value="E_set_AMPKbeta_like_N"/>
    <property type="match status" value="1"/>
</dbReference>
<dbReference type="Proteomes" id="UP000030746">
    <property type="component" value="Unassembled WGS sequence"/>
</dbReference>
<dbReference type="InterPro" id="IPR032640">
    <property type="entry name" value="AMPK1_CBM"/>
</dbReference>
<dbReference type="CTD" id="20250829"/>
<comment type="similarity">
    <text evidence="1">Belongs to the 5'-AMP-activated protein kinase beta subunit family.</text>
</comment>
<name>V4AYG7_LOTGI</name>
<dbReference type="GO" id="GO:0005634">
    <property type="term" value="C:nucleus"/>
    <property type="evidence" value="ECO:0007669"/>
    <property type="project" value="TreeGrafter"/>
</dbReference>
<evidence type="ECO:0000256" key="4">
    <source>
        <dbReference type="SAM" id="MobiDB-lite"/>
    </source>
</evidence>
<dbReference type="RefSeq" id="XP_009049162.1">
    <property type="nucleotide sequence ID" value="XM_009050914.1"/>
</dbReference>
<proteinExistence type="inferred from homology"/>
<accession>V4AYG7</accession>
<evidence type="ECO:0000256" key="1">
    <source>
        <dbReference type="ARBA" id="ARBA00010926"/>
    </source>
</evidence>
<dbReference type="GeneID" id="20250829"/>
<feature type="region of interest" description="Disordered" evidence="4">
    <location>
        <begin position="1"/>
        <end position="300"/>
    </location>
</feature>
<dbReference type="PANTHER" id="PTHR10343">
    <property type="entry name" value="5'-AMP-ACTIVATED PROTEIN KINASE , BETA SUBUNIT"/>
    <property type="match status" value="1"/>
</dbReference>
<dbReference type="OMA" id="HPATTRM"/>
<keyword evidence="7" id="KW-1185">Reference proteome</keyword>
<dbReference type="InterPro" id="IPR014756">
    <property type="entry name" value="Ig_E-set"/>
</dbReference>
<evidence type="ECO:0000259" key="5">
    <source>
        <dbReference type="Pfam" id="PF16561"/>
    </source>
</evidence>
<dbReference type="KEGG" id="lgi:LOTGIDRAFT_238680"/>
<dbReference type="OrthoDB" id="531008at2759"/>